<feature type="compositionally biased region" description="Low complexity" evidence="10">
    <location>
        <begin position="128"/>
        <end position="159"/>
    </location>
</feature>
<name>A0A344PNY3_9RHOB</name>
<dbReference type="Pfam" id="PF02167">
    <property type="entry name" value="Cytochrom_C1"/>
    <property type="match status" value="1"/>
</dbReference>
<keyword evidence="7 9" id="KW-0408">Iron</keyword>
<dbReference type="GO" id="GO:0009055">
    <property type="term" value="F:electron transfer activity"/>
    <property type="evidence" value="ECO:0007669"/>
    <property type="project" value="InterPro"/>
</dbReference>
<keyword evidence="14" id="KW-1185">Reference proteome</keyword>
<keyword evidence="3 9" id="KW-0349">Heme</keyword>
<feature type="binding site" description="covalent" evidence="9">
    <location>
        <position position="307"/>
    </location>
    <ligand>
        <name>heme c</name>
        <dbReference type="ChEBI" id="CHEBI:61717"/>
    </ligand>
</feature>
<feature type="transmembrane region" description="Helical" evidence="11">
    <location>
        <begin position="474"/>
        <end position="492"/>
    </location>
</feature>
<keyword evidence="8 11" id="KW-0472">Membrane</keyword>
<evidence type="ECO:0000256" key="10">
    <source>
        <dbReference type="SAM" id="MobiDB-lite"/>
    </source>
</evidence>
<evidence type="ECO:0000313" key="14">
    <source>
        <dbReference type="Proteomes" id="UP000252023"/>
    </source>
</evidence>
<dbReference type="Gene3D" id="1.20.5.100">
    <property type="entry name" value="Cytochrome c1, transmembrane anchor, C-terminal"/>
    <property type="match status" value="1"/>
</dbReference>
<feature type="binding site" description="covalent" evidence="9">
    <location>
        <position position="306"/>
    </location>
    <ligand>
        <name>heme c</name>
        <dbReference type="ChEBI" id="CHEBI:61717"/>
    </ligand>
</feature>
<feature type="compositionally biased region" description="Low complexity" evidence="10">
    <location>
        <begin position="172"/>
        <end position="244"/>
    </location>
</feature>
<dbReference type="AlphaFoldDB" id="A0A344PNY3"/>
<evidence type="ECO:0000256" key="4">
    <source>
        <dbReference type="ARBA" id="ARBA00022692"/>
    </source>
</evidence>
<dbReference type="Proteomes" id="UP000252023">
    <property type="component" value="Chromosome"/>
</dbReference>
<keyword evidence="4 11" id="KW-0812">Transmembrane</keyword>
<dbReference type="InterPro" id="IPR036909">
    <property type="entry name" value="Cyt_c-like_dom_sf"/>
</dbReference>
<keyword evidence="6 11" id="KW-1133">Transmembrane helix</keyword>
<evidence type="ECO:0000256" key="9">
    <source>
        <dbReference type="PIRSR" id="PIRSR602326-1"/>
    </source>
</evidence>
<dbReference type="PROSITE" id="PS51007">
    <property type="entry name" value="CYTC"/>
    <property type="match status" value="1"/>
</dbReference>
<accession>A0A344PNY3</accession>
<evidence type="ECO:0000256" key="2">
    <source>
        <dbReference type="ARBA" id="ARBA00016165"/>
    </source>
</evidence>
<gene>
    <name evidence="13" type="ORF">DRW48_04965</name>
</gene>
<evidence type="ECO:0000256" key="6">
    <source>
        <dbReference type="ARBA" id="ARBA00022989"/>
    </source>
</evidence>
<feature type="domain" description="Cytochrome c" evidence="12">
    <location>
        <begin position="290"/>
        <end position="464"/>
    </location>
</feature>
<organism evidence="13 14">
    <name type="scientific">Paracoccus suum</name>
    <dbReference type="NCBI Taxonomy" id="2259340"/>
    <lineage>
        <taxon>Bacteria</taxon>
        <taxon>Pseudomonadati</taxon>
        <taxon>Pseudomonadota</taxon>
        <taxon>Alphaproteobacteria</taxon>
        <taxon>Rhodobacterales</taxon>
        <taxon>Paracoccaceae</taxon>
        <taxon>Paracoccus</taxon>
    </lineage>
</organism>
<dbReference type="GO" id="GO:0020037">
    <property type="term" value="F:heme binding"/>
    <property type="evidence" value="ECO:0007669"/>
    <property type="project" value="InterPro"/>
</dbReference>
<evidence type="ECO:0000256" key="1">
    <source>
        <dbReference type="ARBA" id="ARBA00004370"/>
    </source>
</evidence>
<feature type="binding site" description="covalent" evidence="9">
    <location>
        <position position="430"/>
    </location>
    <ligand>
        <name>heme c</name>
        <dbReference type="ChEBI" id="CHEBI:61717"/>
    </ligand>
</feature>
<dbReference type="GO" id="GO:0046872">
    <property type="term" value="F:metal ion binding"/>
    <property type="evidence" value="ECO:0007669"/>
    <property type="project" value="UniProtKB-KW"/>
</dbReference>
<dbReference type="GO" id="GO:0016020">
    <property type="term" value="C:membrane"/>
    <property type="evidence" value="ECO:0007669"/>
    <property type="project" value="UniProtKB-SubCell"/>
</dbReference>
<comment type="cofactor">
    <cofactor evidence="9">
        <name>heme c</name>
        <dbReference type="ChEBI" id="CHEBI:61717"/>
    </cofactor>
    <text evidence="9">Binds 1 heme c group covalently per subunit.</text>
</comment>
<dbReference type="OrthoDB" id="9808471at2"/>
<comment type="subcellular location">
    <subcellularLocation>
        <location evidence="1">Membrane</location>
    </subcellularLocation>
</comment>
<feature type="compositionally biased region" description="Pro residues" evidence="10">
    <location>
        <begin position="160"/>
        <end position="171"/>
    </location>
</feature>
<feature type="compositionally biased region" description="Low complexity" evidence="10">
    <location>
        <begin position="90"/>
        <end position="120"/>
    </location>
</feature>
<feature type="compositionally biased region" description="Pro residues" evidence="10">
    <location>
        <begin position="44"/>
        <end position="53"/>
    </location>
</feature>
<feature type="binding site" description="covalent" evidence="9">
    <location>
        <position position="303"/>
    </location>
    <ligand>
        <name>heme c</name>
        <dbReference type="ChEBI" id="CHEBI:61717"/>
    </ligand>
</feature>
<sequence>MGQTPAAPTAAPATAAPTTSPSAAATNSAPTTTAEPTAETQKPEPIPGAPTEPPAAQGSVPGTPAATDAVTGTADPAAGTLVNEPSVGQAEIATPPAETPAPAATAPATTAPATAAAPAPDAIPAPAAPAASEPTAPVVTPAMPEPAATAPAAPAAPATPAEPAPAAPAPEAPATAPAAAEPTAPSPAEAPAAESATPAPAEAPTAAEAPAEPAAATAAPEGSAAPNAEAPADIAAPEAAATAPASPPAEVPAAEAAAPGAAATTHTATHQEITDVAFSFEGPFGKFDQFQLQRGLQVYTEVCAACHGLRYVPIRTLADPGGPGLPEDQVRAYAATMEIDDAETGETRPRLPSDHFPHNTAAGAPDLSVMAKGRAGFHGPYGTGINQLLHGIGGPEYIYSILTHYTGETKEEAGETFYGNTAFPGGWIKMPPPLSDDQVTYEDGHPATTSDEAKDVAAFLMWTAEPKMMARKQVGLVSVIFLIGLTMLLYMTNKRLWWPIKHPTLRRKAIAATGETVRTTEVRTTTTTVDRV</sequence>
<dbReference type="EMBL" id="CP030918">
    <property type="protein sequence ID" value="AXC51088.1"/>
    <property type="molecule type" value="Genomic_DNA"/>
</dbReference>
<dbReference type="PANTHER" id="PTHR10266:SF3">
    <property type="entry name" value="CYTOCHROME C1, HEME PROTEIN, MITOCHONDRIAL"/>
    <property type="match status" value="1"/>
</dbReference>
<evidence type="ECO:0000259" key="12">
    <source>
        <dbReference type="PROSITE" id="PS51007"/>
    </source>
</evidence>
<dbReference type="Gene3D" id="1.10.760.10">
    <property type="entry name" value="Cytochrome c-like domain"/>
    <property type="match status" value="1"/>
</dbReference>
<dbReference type="InterPro" id="IPR009056">
    <property type="entry name" value="Cyt_c-like_dom"/>
</dbReference>
<reference evidence="14" key="1">
    <citation type="submission" date="2018-07" db="EMBL/GenBank/DDBJ databases">
        <title>Genome sequencing of Paracoccus sp. SC2-6.</title>
        <authorList>
            <person name="Heo J."/>
            <person name="Kim S.-J."/>
            <person name="Kwon S.-W."/>
        </authorList>
    </citation>
    <scope>NUCLEOTIDE SEQUENCE [LARGE SCALE GENOMIC DNA]</scope>
    <source>
        <strain evidence="14">SC2-6</strain>
    </source>
</reference>
<evidence type="ECO:0000256" key="11">
    <source>
        <dbReference type="SAM" id="Phobius"/>
    </source>
</evidence>
<feature type="compositionally biased region" description="Low complexity" evidence="10">
    <location>
        <begin position="1"/>
        <end position="40"/>
    </location>
</feature>
<protein>
    <recommendedName>
        <fullName evidence="2">Cytochrome c1</fullName>
    </recommendedName>
</protein>
<feature type="region of interest" description="Disordered" evidence="10">
    <location>
        <begin position="1"/>
        <end position="268"/>
    </location>
</feature>
<dbReference type="InterPro" id="IPR002326">
    <property type="entry name" value="Cyt_c1"/>
</dbReference>
<proteinExistence type="predicted"/>
<evidence type="ECO:0000256" key="5">
    <source>
        <dbReference type="ARBA" id="ARBA00022723"/>
    </source>
</evidence>
<dbReference type="PRINTS" id="PR00603">
    <property type="entry name" value="CYTOCHROMEC1"/>
</dbReference>
<dbReference type="PANTHER" id="PTHR10266">
    <property type="entry name" value="CYTOCHROME C1"/>
    <property type="match status" value="1"/>
</dbReference>
<evidence type="ECO:0000256" key="8">
    <source>
        <dbReference type="ARBA" id="ARBA00023136"/>
    </source>
</evidence>
<evidence type="ECO:0000256" key="3">
    <source>
        <dbReference type="ARBA" id="ARBA00022617"/>
    </source>
</evidence>
<dbReference type="SUPFAM" id="SSF46626">
    <property type="entry name" value="Cytochrome c"/>
    <property type="match status" value="1"/>
</dbReference>
<evidence type="ECO:0000256" key="7">
    <source>
        <dbReference type="ARBA" id="ARBA00023004"/>
    </source>
</evidence>
<feature type="compositionally biased region" description="Low complexity" evidence="10">
    <location>
        <begin position="251"/>
        <end position="268"/>
    </location>
</feature>
<dbReference type="KEGG" id="pars:DRW48_04965"/>
<keyword evidence="5 9" id="KW-0479">Metal-binding</keyword>
<evidence type="ECO:0000313" key="13">
    <source>
        <dbReference type="EMBL" id="AXC51088.1"/>
    </source>
</evidence>